<dbReference type="EMBL" id="WIVE01000022">
    <property type="protein sequence ID" value="MQX36625.1"/>
    <property type="molecule type" value="Genomic_DNA"/>
</dbReference>
<proteinExistence type="predicted"/>
<feature type="compositionally biased region" description="Low complexity" evidence="1">
    <location>
        <begin position="25"/>
        <end position="44"/>
    </location>
</feature>
<dbReference type="Proteomes" id="UP000434582">
    <property type="component" value="Unassembled WGS sequence"/>
</dbReference>
<protein>
    <submittedName>
        <fullName evidence="2">Acetyl-CoA carboxylase biotin carboxyl carrier protein subunit</fullName>
    </submittedName>
</protein>
<feature type="region of interest" description="Disordered" evidence="1">
    <location>
        <begin position="23"/>
        <end position="44"/>
    </location>
</feature>
<dbReference type="AlphaFoldDB" id="A0A7X2D4X6"/>
<evidence type="ECO:0000256" key="1">
    <source>
        <dbReference type="SAM" id="MobiDB-lite"/>
    </source>
</evidence>
<sequence length="44" mass="4435">MKKLRITVEGTVYDVTVETLEDDSAGAAAAPPPVRAAAPAAPSP</sequence>
<evidence type="ECO:0000313" key="3">
    <source>
        <dbReference type="Proteomes" id="UP000434582"/>
    </source>
</evidence>
<gene>
    <name evidence="2" type="ORF">GHC57_08855</name>
</gene>
<keyword evidence="3" id="KW-1185">Reference proteome</keyword>
<evidence type="ECO:0000313" key="2">
    <source>
        <dbReference type="EMBL" id="MQX36625.1"/>
    </source>
</evidence>
<accession>A0A7X2D4X6</accession>
<name>A0A7X2D4X6_9PROT</name>
<reference evidence="2 3" key="1">
    <citation type="submission" date="2019-10" db="EMBL/GenBank/DDBJ databases">
        <title>Draft whole-genome sequence of the purple nonsulfur photosynthetic bacterium Roseospira navarrensis DSM 15114.</title>
        <authorList>
            <person name="Kyndt J.A."/>
            <person name="Meyer T.E."/>
        </authorList>
    </citation>
    <scope>NUCLEOTIDE SEQUENCE [LARGE SCALE GENOMIC DNA]</scope>
    <source>
        <strain evidence="2 3">DSM 15114</strain>
    </source>
</reference>
<organism evidence="2 3">
    <name type="scientific">Roseospira navarrensis</name>
    <dbReference type="NCBI Taxonomy" id="140058"/>
    <lineage>
        <taxon>Bacteria</taxon>
        <taxon>Pseudomonadati</taxon>
        <taxon>Pseudomonadota</taxon>
        <taxon>Alphaproteobacteria</taxon>
        <taxon>Rhodospirillales</taxon>
        <taxon>Rhodospirillaceae</taxon>
        <taxon>Roseospira</taxon>
    </lineage>
</organism>
<feature type="non-terminal residue" evidence="2">
    <location>
        <position position="44"/>
    </location>
</feature>
<comment type="caution">
    <text evidence="2">The sequence shown here is derived from an EMBL/GenBank/DDBJ whole genome shotgun (WGS) entry which is preliminary data.</text>
</comment>